<proteinExistence type="predicted"/>
<dbReference type="Gene3D" id="2.30.110.10">
    <property type="entry name" value="Electron Transport, Fmn-binding Protein, Chain A"/>
    <property type="match status" value="1"/>
</dbReference>
<dbReference type="AlphaFoldDB" id="A0A0W8FDM1"/>
<dbReference type="InterPro" id="IPR012349">
    <property type="entry name" value="Split_barrel_FMN-bd"/>
</dbReference>
<name>A0A0W8FDM1_9ZZZZ</name>
<feature type="domain" description="Pyridoxamine 5'-phosphate oxidase N-terminal" evidence="1">
    <location>
        <begin position="4"/>
        <end position="118"/>
    </location>
</feature>
<dbReference type="PANTHER" id="PTHR40660:SF1">
    <property type="entry name" value="5'-PHOSPHATE OXIDASE PUTATIVE DOMAIN-CONTAINING PROTEIN-RELATED"/>
    <property type="match status" value="1"/>
</dbReference>
<sequence>MVALTEEMKDLFKRTKIFPMATASKDGVPNVAPMATVRLVDDETIWIMDNYMVKTLANLQENPNTALYFYDPDTKRCFQVKGRCEVKTSGREYEQLRDEVKAKSDAYPAKSLVIIRVTGVFECTPGKDAGKRVL</sequence>
<dbReference type="EMBL" id="LNQE01001343">
    <property type="protein sequence ID" value="KUG18959.1"/>
    <property type="molecule type" value="Genomic_DNA"/>
</dbReference>
<protein>
    <recommendedName>
        <fullName evidence="1">Pyridoxamine 5'-phosphate oxidase N-terminal domain-containing protein</fullName>
    </recommendedName>
</protein>
<comment type="caution">
    <text evidence="2">The sequence shown here is derived from an EMBL/GenBank/DDBJ whole genome shotgun (WGS) entry which is preliminary data.</text>
</comment>
<evidence type="ECO:0000259" key="1">
    <source>
        <dbReference type="Pfam" id="PF01243"/>
    </source>
</evidence>
<organism evidence="2">
    <name type="scientific">hydrocarbon metagenome</name>
    <dbReference type="NCBI Taxonomy" id="938273"/>
    <lineage>
        <taxon>unclassified sequences</taxon>
        <taxon>metagenomes</taxon>
        <taxon>ecological metagenomes</taxon>
    </lineage>
</organism>
<reference evidence="2" key="1">
    <citation type="journal article" date="2015" name="Proc. Natl. Acad. Sci. U.S.A.">
        <title>Networks of energetic and metabolic interactions define dynamics in microbial communities.</title>
        <authorList>
            <person name="Embree M."/>
            <person name="Liu J.K."/>
            <person name="Al-Bassam M.M."/>
            <person name="Zengler K."/>
        </authorList>
    </citation>
    <scope>NUCLEOTIDE SEQUENCE</scope>
</reference>
<dbReference type="PANTHER" id="PTHR40660">
    <property type="entry name" value="5'-PHOSPHATE OXIDASE PUTATIVE DOMAIN-CONTAINING PROTEIN-RELATED"/>
    <property type="match status" value="1"/>
</dbReference>
<dbReference type="InterPro" id="IPR011576">
    <property type="entry name" value="Pyridox_Oxase_N"/>
</dbReference>
<evidence type="ECO:0000313" key="2">
    <source>
        <dbReference type="EMBL" id="KUG18959.1"/>
    </source>
</evidence>
<gene>
    <name evidence="2" type="ORF">ASZ90_011327</name>
</gene>
<dbReference type="SUPFAM" id="SSF50475">
    <property type="entry name" value="FMN-binding split barrel"/>
    <property type="match status" value="1"/>
</dbReference>
<accession>A0A0W8FDM1</accession>
<dbReference type="Pfam" id="PF01243">
    <property type="entry name" value="PNPOx_N"/>
    <property type="match status" value="1"/>
</dbReference>